<dbReference type="RefSeq" id="WP_251970352.1">
    <property type="nucleotide sequence ID" value="NZ_AP025730.1"/>
</dbReference>
<name>A0ABM7YRD5_9BURK</name>
<evidence type="ECO:0000313" key="1">
    <source>
        <dbReference type="EMBL" id="BDI07132.1"/>
    </source>
</evidence>
<evidence type="ECO:0000313" key="2">
    <source>
        <dbReference type="Proteomes" id="UP001057498"/>
    </source>
</evidence>
<reference evidence="1" key="1">
    <citation type="submission" date="2022-04" db="EMBL/GenBank/DDBJ databases">
        <title>Whole genome sequence of Sphaerotilus sp. FB-5.</title>
        <authorList>
            <person name="Takeda M."/>
            <person name="Narihara S."/>
            <person name="Akimoto M."/>
            <person name="Akimoto R."/>
            <person name="Nishiyashiki S."/>
            <person name="Murakami T."/>
        </authorList>
    </citation>
    <scope>NUCLEOTIDE SEQUENCE</scope>
    <source>
        <strain evidence="1">FB-5</strain>
    </source>
</reference>
<gene>
    <name evidence="1" type="ORF">CATMQ487_41020</name>
</gene>
<sequence length="117" mass="12421">MNAINYGGLARDLLRDYLDDTSWLDAGSDGLVGTDDDPGALDLAHACLCADDLPGALQKLDTAEALCREPVTLPTRGRNRPEEHPQALRTRARLLGVAQTARVLVLEALNMAKGGAA</sequence>
<dbReference type="EMBL" id="AP025730">
    <property type="protein sequence ID" value="BDI07132.1"/>
    <property type="molecule type" value="Genomic_DNA"/>
</dbReference>
<accession>A0ABM7YRD5</accession>
<dbReference type="Proteomes" id="UP001057498">
    <property type="component" value="Chromosome"/>
</dbReference>
<proteinExistence type="predicted"/>
<keyword evidence="2" id="KW-1185">Reference proteome</keyword>
<protein>
    <submittedName>
        <fullName evidence="1">Uncharacterized protein</fullName>
    </submittedName>
</protein>
<organism evidence="1 2">
    <name type="scientific">Sphaerotilus microaerophilus</name>
    <dbReference type="NCBI Taxonomy" id="2914710"/>
    <lineage>
        <taxon>Bacteria</taxon>
        <taxon>Pseudomonadati</taxon>
        <taxon>Pseudomonadota</taxon>
        <taxon>Betaproteobacteria</taxon>
        <taxon>Burkholderiales</taxon>
        <taxon>Sphaerotilaceae</taxon>
        <taxon>Sphaerotilus</taxon>
    </lineage>
</organism>